<evidence type="ECO:0000259" key="2">
    <source>
        <dbReference type="Pfam" id="PF07727"/>
    </source>
</evidence>
<keyword evidence="1" id="KW-0812">Transmembrane</keyword>
<reference evidence="3" key="1">
    <citation type="journal article" date="2019" name="Sci. Rep.">
        <title>Draft genome of Tanacetum cinerariifolium, the natural source of mosquito coil.</title>
        <authorList>
            <person name="Yamashiro T."/>
            <person name="Shiraishi A."/>
            <person name="Satake H."/>
            <person name="Nakayama K."/>
        </authorList>
    </citation>
    <scope>NUCLEOTIDE SEQUENCE</scope>
</reference>
<keyword evidence="1" id="KW-0472">Membrane</keyword>
<keyword evidence="1" id="KW-1133">Transmembrane helix</keyword>
<proteinExistence type="predicted"/>
<evidence type="ECO:0000313" key="3">
    <source>
        <dbReference type="EMBL" id="GEU54558.1"/>
    </source>
</evidence>
<sequence length="194" mass="22130">MTTIRVVLAMCATYDLHLEQLDVKIAFLYGNLEEENYMLQPEGFKQKRKENLVCRLNKSLYALKQAPRCCGKFNVRDDLYKTRHCTCSRSSNHDGSKSTIGYVFTLSGGTVSWVSKLQSVVAMSTTEAEYVTAAQAIKEAVWLKMDWINIGMFCLMIIVYALKIGLGSALWIILVYLFHNFRENVMAQMGFTHK</sequence>
<dbReference type="CDD" id="cd09272">
    <property type="entry name" value="RNase_HI_RT_Ty1"/>
    <property type="match status" value="1"/>
</dbReference>
<gene>
    <name evidence="3" type="ORF">Tci_026536</name>
</gene>
<dbReference type="AlphaFoldDB" id="A0A6L2KYI3"/>
<protein>
    <submittedName>
        <fullName evidence="3">Gag-Pol polyprotein</fullName>
    </submittedName>
</protein>
<name>A0A6L2KYI3_TANCI</name>
<dbReference type="PANTHER" id="PTHR11439">
    <property type="entry name" value="GAG-POL-RELATED RETROTRANSPOSON"/>
    <property type="match status" value="1"/>
</dbReference>
<accession>A0A6L2KYI3</accession>
<organism evidence="3">
    <name type="scientific">Tanacetum cinerariifolium</name>
    <name type="common">Dalmatian daisy</name>
    <name type="synonym">Chrysanthemum cinerariifolium</name>
    <dbReference type="NCBI Taxonomy" id="118510"/>
    <lineage>
        <taxon>Eukaryota</taxon>
        <taxon>Viridiplantae</taxon>
        <taxon>Streptophyta</taxon>
        <taxon>Embryophyta</taxon>
        <taxon>Tracheophyta</taxon>
        <taxon>Spermatophyta</taxon>
        <taxon>Magnoliopsida</taxon>
        <taxon>eudicotyledons</taxon>
        <taxon>Gunneridae</taxon>
        <taxon>Pentapetalae</taxon>
        <taxon>asterids</taxon>
        <taxon>campanulids</taxon>
        <taxon>Asterales</taxon>
        <taxon>Asteraceae</taxon>
        <taxon>Asteroideae</taxon>
        <taxon>Anthemideae</taxon>
        <taxon>Anthemidinae</taxon>
        <taxon>Tanacetum</taxon>
    </lineage>
</organism>
<dbReference type="Pfam" id="PF07727">
    <property type="entry name" value="RVT_2"/>
    <property type="match status" value="1"/>
</dbReference>
<dbReference type="InterPro" id="IPR013103">
    <property type="entry name" value="RVT_2"/>
</dbReference>
<comment type="caution">
    <text evidence="3">The sequence shown here is derived from an EMBL/GenBank/DDBJ whole genome shotgun (WGS) entry which is preliminary data.</text>
</comment>
<dbReference type="EMBL" id="BKCJ010003350">
    <property type="protein sequence ID" value="GEU54558.1"/>
    <property type="molecule type" value="Genomic_DNA"/>
</dbReference>
<feature type="domain" description="Reverse transcriptase Ty1/copia-type" evidence="2">
    <location>
        <begin position="3"/>
        <end position="70"/>
    </location>
</feature>
<evidence type="ECO:0000256" key="1">
    <source>
        <dbReference type="SAM" id="Phobius"/>
    </source>
</evidence>
<feature type="transmembrane region" description="Helical" evidence="1">
    <location>
        <begin position="153"/>
        <end position="178"/>
    </location>
</feature>